<accession>A0A1A9RAS3</accession>
<evidence type="ECO:0000313" key="4">
    <source>
        <dbReference type="Proteomes" id="UP000077589"/>
    </source>
</evidence>
<dbReference type="GO" id="GO:0047617">
    <property type="term" value="F:fatty acyl-CoA hydrolase activity"/>
    <property type="evidence" value="ECO:0007669"/>
    <property type="project" value="TreeGrafter"/>
</dbReference>
<dbReference type="EMBL" id="LXSG01000044">
    <property type="protein sequence ID" value="OAM15900.1"/>
    <property type="molecule type" value="Genomic_DNA"/>
</dbReference>
<dbReference type="InterPro" id="IPR050563">
    <property type="entry name" value="4-hydroxybenzoyl-CoA_TE"/>
</dbReference>
<evidence type="ECO:0000256" key="2">
    <source>
        <dbReference type="ARBA" id="ARBA00022801"/>
    </source>
</evidence>
<dbReference type="InterPro" id="IPR029069">
    <property type="entry name" value="HotDog_dom_sf"/>
</dbReference>
<dbReference type="AlphaFoldDB" id="A0A1A9RAS3"/>
<sequence length="142" mass="16265">MPHHTHLTVRGYHLDVYRHVNNARYLEFLEEARWDYFDHNGLAEFFRNSRYGMAIVHIDIHYRRAALLGNRLDIETAFAQADARQAVISQTIRKTGSPRILAEARVSFMLIDQTTGRAIRFPAELQQAIAAHIPSNPAEPAS</sequence>
<keyword evidence="2" id="KW-0378">Hydrolase</keyword>
<dbReference type="CDD" id="cd00586">
    <property type="entry name" value="4HBT"/>
    <property type="match status" value="1"/>
</dbReference>
<dbReference type="PIRSF" id="PIRSF003230">
    <property type="entry name" value="YbgC"/>
    <property type="match status" value="1"/>
</dbReference>
<organism evidence="3 4">
    <name type="scientific">Eikenella corrodens</name>
    <dbReference type="NCBI Taxonomy" id="539"/>
    <lineage>
        <taxon>Bacteria</taxon>
        <taxon>Pseudomonadati</taxon>
        <taxon>Pseudomonadota</taxon>
        <taxon>Betaproteobacteria</taxon>
        <taxon>Neisseriales</taxon>
        <taxon>Neisseriaceae</taxon>
        <taxon>Eikenella</taxon>
    </lineage>
</organism>
<dbReference type="Pfam" id="PF13279">
    <property type="entry name" value="4HBT_2"/>
    <property type="match status" value="1"/>
</dbReference>
<gene>
    <name evidence="3" type="ORF">A7P90_11440</name>
</gene>
<dbReference type="Proteomes" id="UP000077589">
    <property type="component" value="Unassembled WGS sequence"/>
</dbReference>
<dbReference type="PANTHER" id="PTHR31793">
    <property type="entry name" value="4-HYDROXYBENZOYL-COA THIOESTERASE FAMILY MEMBER"/>
    <property type="match status" value="1"/>
</dbReference>
<dbReference type="Gene3D" id="3.10.129.10">
    <property type="entry name" value="Hotdog Thioesterase"/>
    <property type="match status" value="1"/>
</dbReference>
<proteinExistence type="inferred from homology"/>
<comment type="caution">
    <text evidence="3">The sequence shown here is derived from an EMBL/GenBank/DDBJ whole genome shotgun (WGS) entry which is preliminary data.</text>
</comment>
<name>A0A1A9RAS3_EIKCO</name>
<evidence type="ECO:0000313" key="3">
    <source>
        <dbReference type="EMBL" id="OAM15900.1"/>
    </source>
</evidence>
<comment type="similarity">
    <text evidence="1">Belongs to the 4-hydroxybenzoyl-CoA thioesterase family.</text>
</comment>
<dbReference type="RefSeq" id="WP_064087051.1">
    <property type="nucleotide sequence ID" value="NZ_CAUTFU010000032.1"/>
</dbReference>
<dbReference type="PANTHER" id="PTHR31793:SF24">
    <property type="entry name" value="LONG-CHAIN ACYL-COA THIOESTERASE FADM"/>
    <property type="match status" value="1"/>
</dbReference>
<protein>
    <submittedName>
        <fullName evidence="3">Thioesterase</fullName>
    </submittedName>
</protein>
<dbReference type="STRING" id="539.A7P85_08130"/>
<dbReference type="SUPFAM" id="SSF54637">
    <property type="entry name" value="Thioesterase/thiol ester dehydrase-isomerase"/>
    <property type="match status" value="1"/>
</dbReference>
<evidence type="ECO:0000256" key="1">
    <source>
        <dbReference type="ARBA" id="ARBA00005953"/>
    </source>
</evidence>
<reference evidence="4" key="1">
    <citation type="submission" date="2016-05" db="EMBL/GenBank/DDBJ databases">
        <title>Draft genome of Corynebacterium afermentans subsp. afermentans LCDC 88199T.</title>
        <authorList>
            <person name="Bernier A.-M."/>
            <person name="Bernard K."/>
        </authorList>
    </citation>
    <scope>NUCLEOTIDE SEQUENCE [LARGE SCALE GENOMIC DNA]</scope>
    <source>
        <strain evidence="4">NML04-0072</strain>
    </source>
</reference>
<dbReference type="OrthoDB" id="9799036at2"/>
<dbReference type="InterPro" id="IPR006684">
    <property type="entry name" value="YbgC/YbaW"/>
</dbReference>